<sequence>MKMNQLNQNCYYFSSSVNVGYVHEGNQGLLIDAGIDESAIRKVVRQLDEQKLPITHLLITHAHADHYGGAAYLKKKYNIKVMAPILEAAIVENPIIEPIYMFQGNTPLKELRNKFLEGPPVEVDEVVSEGDYQIDGFDLQLIATPGHSYHQLAVATYGILFAADSYFGKKELNKHKIPYITCANDTITSLEKLYQTDFDGALPGHGPFERNYHETVKANIDYHRELLTVLKEMVDLATHGISHEDVVSSMCARFDVKADQLSMFLMFRTAVTAYIKALIENNEIKCEVENYRMIVKSLT</sequence>
<accession>A0ABP3JJ00</accession>
<protein>
    <submittedName>
        <fullName evidence="2">MBL fold metallo-hydrolase</fullName>
    </submittedName>
</protein>
<evidence type="ECO:0000259" key="1">
    <source>
        <dbReference type="SMART" id="SM00849"/>
    </source>
</evidence>
<reference evidence="3" key="1">
    <citation type="journal article" date="2019" name="Int. J. Syst. Evol. Microbiol.">
        <title>The Global Catalogue of Microorganisms (GCM) 10K type strain sequencing project: providing services to taxonomists for standard genome sequencing and annotation.</title>
        <authorList>
            <consortium name="The Broad Institute Genomics Platform"/>
            <consortium name="The Broad Institute Genome Sequencing Center for Infectious Disease"/>
            <person name="Wu L."/>
            <person name="Ma J."/>
        </authorList>
    </citation>
    <scope>NUCLEOTIDE SEQUENCE [LARGE SCALE GENOMIC DNA]</scope>
    <source>
        <strain evidence="3">JCM 14193</strain>
    </source>
</reference>
<evidence type="ECO:0000313" key="2">
    <source>
        <dbReference type="EMBL" id="GAA0455204.1"/>
    </source>
</evidence>
<feature type="domain" description="Metallo-beta-lactamase" evidence="1">
    <location>
        <begin position="16"/>
        <end position="205"/>
    </location>
</feature>
<dbReference type="Gene3D" id="3.60.15.10">
    <property type="entry name" value="Ribonuclease Z/Hydroxyacylglutathione hydrolase-like"/>
    <property type="match status" value="1"/>
</dbReference>
<dbReference type="SUPFAM" id="SSF56281">
    <property type="entry name" value="Metallo-hydrolase/oxidoreductase"/>
    <property type="match status" value="1"/>
</dbReference>
<dbReference type="EMBL" id="BAAACZ010000007">
    <property type="protein sequence ID" value="GAA0455204.1"/>
    <property type="molecule type" value="Genomic_DNA"/>
</dbReference>
<comment type="caution">
    <text evidence="2">The sequence shown here is derived from an EMBL/GenBank/DDBJ whole genome shotgun (WGS) entry which is preliminary data.</text>
</comment>
<proteinExistence type="predicted"/>
<organism evidence="2 3">
    <name type="scientific">Alkalibacillus silvisoli</name>
    <dbReference type="NCBI Taxonomy" id="392823"/>
    <lineage>
        <taxon>Bacteria</taxon>
        <taxon>Bacillati</taxon>
        <taxon>Bacillota</taxon>
        <taxon>Bacilli</taxon>
        <taxon>Bacillales</taxon>
        <taxon>Bacillaceae</taxon>
        <taxon>Alkalibacillus</taxon>
    </lineage>
</organism>
<dbReference type="PANTHER" id="PTHR42951:SF14">
    <property type="entry name" value="METALLO-BETA-LACTAMASE SUPERFAMILY PROTEIN"/>
    <property type="match status" value="1"/>
</dbReference>
<dbReference type="SMART" id="SM00849">
    <property type="entry name" value="Lactamase_B"/>
    <property type="match status" value="1"/>
</dbReference>
<evidence type="ECO:0000313" key="3">
    <source>
        <dbReference type="Proteomes" id="UP001500740"/>
    </source>
</evidence>
<dbReference type="InterPro" id="IPR036866">
    <property type="entry name" value="RibonucZ/Hydroxyglut_hydro"/>
</dbReference>
<dbReference type="InterPro" id="IPR001279">
    <property type="entry name" value="Metallo-B-lactamas"/>
</dbReference>
<dbReference type="Proteomes" id="UP001500740">
    <property type="component" value="Unassembled WGS sequence"/>
</dbReference>
<dbReference type="CDD" id="cd07743">
    <property type="entry name" value="metallo-hydrolase-like_MBL-fold"/>
    <property type="match status" value="1"/>
</dbReference>
<dbReference type="InterPro" id="IPR050855">
    <property type="entry name" value="NDM-1-like"/>
</dbReference>
<dbReference type="PANTHER" id="PTHR42951">
    <property type="entry name" value="METALLO-BETA-LACTAMASE DOMAIN-CONTAINING"/>
    <property type="match status" value="1"/>
</dbReference>
<keyword evidence="3" id="KW-1185">Reference proteome</keyword>
<gene>
    <name evidence="2" type="ORF">GCM10008935_07600</name>
</gene>
<name>A0ABP3JJ00_9BACI</name>
<dbReference type="RefSeq" id="WP_343781916.1">
    <property type="nucleotide sequence ID" value="NZ_BAAACZ010000007.1"/>
</dbReference>
<dbReference type="Pfam" id="PF00753">
    <property type="entry name" value="Lactamase_B"/>
    <property type="match status" value="1"/>
</dbReference>